<proteinExistence type="predicted"/>
<sequence>MPTSIILKDPNFHVTPPPPWGDEEHCSDSPKALLGSFLVSNMQRNSKSALHNIKMPHIQGFRLHHMICLPLSAYYPQYISEHKDVRLKKDIQPYIAAYEGHPCVQVSIAHRINQIGLHLPLTCIPLLSSRSPVRHLVPRALAHHVAHRHNRVVRNVILAHVFHGVLCRLFLLRNRFIQAKTTSCLLRNDVQDLALSRLPFWFNSLCGKVRQQYISGVQLTENTRCDESNHSRLQRYEHSLYPLGHATHSSRIRHLSLWVSLLSARASDDKIIPD</sequence>
<evidence type="ECO:0000313" key="1">
    <source>
        <dbReference type="EMBL" id="ORY19470.1"/>
    </source>
</evidence>
<gene>
    <name evidence="1" type="ORF">BCR34DRAFT_130650</name>
</gene>
<dbReference type="OrthoDB" id="10689033at2759"/>
<dbReference type="EMBL" id="MCFA01000002">
    <property type="protein sequence ID" value="ORY19470.1"/>
    <property type="molecule type" value="Genomic_DNA"/>
</dbReference>
<dbReference type="Proteomes" id="UP000193144">
    <property type="component" value="Unassembled WGS sequence"/>
</dbReference>
<organism evidence="1 2">
    <name type="scientific">Clohesyomyces aquaticus</name>
    <dbReference type="NCBI Taxonomy" id="1231657"/>
    <lineage>
        <taxon>Eukaryota</taxon>
        <taxon>Fungi</taxon>
        <taxon>Dikarya</taxon>
        <taxon>Ascomycota</taxon>
        <taxon>Pezizomycotina</taxon>
        <taxon>Dothideomycetes</taxon>
        <taxon>Pleosporomycetidae</taxon>
        <taxon>Pleosporales</taxon>
        <taxon>Lindgomycetaceae</taxon>
        <taxon>Clohesyomyces</taxon>
    </lineage>
</organism>
<comment type="caution">
    <text evidence="1">The sequence shown here is derived from an EMBL/GenBank/DDBJ whole genome shotgun (WGS) entry which is preliminary data.</text>
</comment>
<protein>
    <submittedName>
        <fullName evidence="1">Uncharacterized protein</fullName>
    </submittedName>
</protein>
<accession>A0A1Y2AB13</accession>
<name>A0A1Y2AB13_9PLEO</name>
<keyword evidence="2" id="KW-1185">Reference proteome</keyword>
<evidence type="ECO:0000313" key="2">
    <source>
        <dbReference type="Proteomes" id="UP000193144"/>
    </source>
</evidence>
<reference evidence="1 2" key="1">
    <citation type="submission" date="2016-07" db="EMBL/GenBank/DDBJ databases">
        <title>Pervasive Adenine N6-methylation of Active Genes in Fungi.</title>
        <authorList>
            <consortium name="DOE Joint Genome Institute"/>
            <person name="Mondo S.J."/>
            <person name="Dannebaum R.O."/>
            <person name="Kuo R.C."/>
            <person name="Labutti K."/>
            <person name="Haridas S."/>
            <person name="Kuo A."/>
            <person name="Salamov A."/>
            <person name="Ahrendt S.R."/>
            <person name="Lipzen A."/>
            <person name="Sullivan W."/>
            <person name="Andreopoulos W.B."/>
            <person name="Clum A."/>
            <person name="Lindquist E."/>
            <person name="Daum C."/>
            <person name="Ramamoorthy G.K."/>
            <person name="Gryganskyi A."/>
            <person name="Culley D."/>
            <person name="Magnuson J.K."/>
            <person name="James T.Y."/>
            <person name="O'Malley M.A."/>
            <person name="Stajich J.E."/>
            <person name="Spatafora J.W."/>
            <person name="Visel A."/>
            <person name="Grigoriev I.V."/>
        </authorList>
    </citation>
    <scope>NUCLEOTIDE SEQUENCE [LARGE SCALE GENOMIC DNA]</scope>
    <source>
        <strain evidence="1 2">CBS 115471</strain>
    </source>
</reference>
<dbReference type="AlphaFoldDB" id="A0A1Y2AB13"/>